<evidence type="ECO:0000313" key="2">
    <source>
        <dbReference type="Proteomes" id="UP001057402"/>
    </source>
</evidence>
<name>A0ACB9NXE0_9MYRT</name>
<organism evidence="1 2">
    <name type="scientific">Melastoma candidum</name>
    <dbReference type="NCBI Taxonomy" id="119954"/>
    <lineage>
        <taxon>Eukaryota</taxon>
        <taxon>Viridiplantae</taxon>
        <taxon>Streptophyta</taxon>
        <taxon>Embryophyta</taxon>
        <taxon>Tracheophyta</taxon>
        <taxon>Spermatophyta</taxon>
        <taxon>Magnoliopsida</taxon>
        <taxon>eudicotyledons</taxon>
        <taxon>Gunneridae</taxon>
        <taxon>Pentapetalae</taxon>
        <taxon>rosids</taxon>
        <taxon>malvids</taxon>
        <taxon>Myrtales</taxon>
        <taxon>Melastomataceae</taxon>
        <taxon>Melastomatoideae</taxon>
        <taxon>Melastomateae</taxon>
        <taxon>Melastoma</taxon>
    </lineage>
</organism>
<comment type="caution">
    <text evidence="1">The sequence shown here is derived from an EMBL/GenBank/DDBJ whole genome shotgun (WGS) entry which is preliminary data.</text>
</comment>
<gene>
    <name evidence="1" type="ORF">MLD38_025583</name>
</gene>
<protein>
    <submittedName>
        <fullName evidence="1">Uncharacterized protein</fullName>
    </submittedName>
</protein>
<reference evidence="2" key="1">
    <citation type="journal article" date="2023" name="Front. Plant Sci.">
        <title>Chromosomal-level genome assembly of Melastoma candidum provides insights into trichome evolution.</title>
        <authorList>
            <person name="Zhong Y."/>
            <person name="Wu W."/>
            <person name="Sun C."/>
            <person name="Zou P."/>
            <person name="Liu Y."/>
            <person name="Dai S."/>
            <person name="Zhou R."/>
        </authorList>
    </citation>
    <scope>NUCLEOTIDE SEQUENCE [LARGE SCALE GENOMIC DNA]</scope>
</reference>
<dbReference type="EMBL" id="CM042886">
    <property type="protein sequence ID" value="KAI4340776.1"/>
    <property type="molecule type" value="Genomic_DNA"/>
</dbReference>
<keyword evidence="2" id="KW-1185">Reference proteome</keyword>
<evidence type="ECO:0000313" key="1">
    <source>
        <dbReference type="EMBL" id="KAI4340776.1"/>
    </source>
</evidence>
<dbReference type="Proteomes" id="UP001057402">
    <property type="component" value="Chromosome 7"/>
</dbReference>
<accession>A0ACB9NXE0</accession>
<sequence>MCAATRSGMGRRPLPILEALKREAVNFVAAWGRAAAAGLDSGDEPGVAGSLKTSRRRCHRRRVWELQKEGMKSISAASCWMRSARGLTALADGEWGLMKPEVLLKTRVAAVAFGEAEVCCLQRYDAPLLLPLGWSSSPVATATVFTIHTKDVGRWRQWR</sequence>
<proteinExistence type="predicted"/>